<gene>
    <name evidence="1" type="ORF">Poly51_06280</name>
</gene>
<protein>
    <submittedName>
        <fullName evidence="1">Uncharacterized protein</fullName>
    </submittedName>
</protein>
<sequence length="85" mass="9314">MFHLKTAASPTPVHRRVIRNYVYKADRQRAWAARAENIDGTSPRCPARAANNGGTPPAWARPCGILGIAVHSMSGHRRNAQAIKN</sequence>
<dbReference type="EMBL" id="SJPW01000001">
    <property type="protein sequence ID" value="TWU60353.1"/>
    <property type="molecule type" value="Genomic_DNA"/>
</dbReference>
<evidence type="ECO:0000313" key="1">
    <source>
        <dbReference type="EMBL" id="TWU60353.1"/>
    </source>
</evidence>
<accession>A0A5C6FID8</accession>
<organism evidence="1 2">
    <name type="scientific">Rubripirellula tenax</name>
    <dbReference type="NCBI Taxonomy" id="2528015"/>
    <lineage>
        <taxon>Bacteria</taxon>
        <taxon>Pseudomonadati</taxon>
        <taxon>Planctomycetota</taxon>
        <taxon>Planctomycetia</taxon>
        <taxon>Pirellulales</taxon>
        <taxon>Pirellulaceae</taxon>
        <taxon>Rubripirellula</taxon>
    </lineage>
</organism>
<comment type="caution">
    <text evidence="1">The sequence shown here is derived from an EMBL/GenBank/DDBJ whole genome shotgun (WGS) entry which is preliminary data.</text>
</comment>
<name>A0A5C6FID8_9BACT</name>
<evidence type="ECO:0000313" key="2">
    <source>
        <dbReference type="Proteomes" id="UP000318288"/>
    </source>
</evidence>
<dbReference type="Proteomes" id="UP000318288">
    <property type="component" value="Unassembled WGS sequence"/>
</dbReference>
<reference evidence="1 2" key="1">
    <citation type="submission" date="2019-02" db="EMBL/GenBank/DDBJ databases">
        <title>Deep-cultivation of Planctomycetes and their phenomic and genomic characterization uncovers novel biology.</title>
        <authorList>
            <person name="Wiegand S."/>
            <person name="Jogler M."/>
            <person name="Boedeker C."/>
            <person name="Pinto D."/>
            <person name="Vollmers J."/>
            <person name="Rivas-Marin E."/>
            <person name="Kohn T."/>
            <person name="Peeters S.H."/>
            <person name="Heuer A."/>
            <person name="Rast P."/>
            <person name="Oberbeckmann S."/>
            <person name="Bunk B."/>
            <person name="Jeske O."/>
            <person name="Meyerdierks A."/>
            <person name="Storesund J.E."/>
            <person name="Kallscheuer N."/>
            <person name="Luecker S."/>
            <person name="Lage O.M."/>
            <person name="Pohl T."/>
            <person name="Merkel B.J."/>
            <person name="Hornburger P."/>
            <person name="Mueller R.-W."/>
            <person name="Bruemmer F."/>
            <person name="Labrenz M."/>
            <person name="Spormann A.M."/>
            <person name="Op Den Camp H."/>
            <person name="Overmann J."/>
            <person name="Amann R."/>
            <person name="Jetten M.S.M."/>
            <person name="Mascher T."/>
            <person name="Medema M.H."/>
            <person name="Devos D.P."/>
            <person name="Kaster A.-K."/>
            <person name="Ovreas L."/>
            <person name="Rohde M."/>
            <person name="Galperin M.Y."/>
            <person name="Jogler C."/>
        </authorList>
    </citation>
    <scope>NUCLEOTIDE SEQUENCE [LARGE SCALE GENOMIC DNA]</scope>
    <source>
        <strain evidence="1 2">Poly51</strain>
    </source>
</reference>
<dbReference type="AlphaFoldDB" id="A0A5C6FID8"/>
<proteinExistence type="predicted"/>
<keyword evidence="2" id="KW-1185">Reference proteome</keyword>